<gene>
    <name evidence="1" type="ORF">M2280_002693</name>
</gene>
<dbReference type="InterPro" id="IPR027417">
    <property type="entry name" value="P-loop_NTPase"/>
</dbReference>
<dbReference type="SUPFAM" id="SSF52540">
    <property type="entry name" value="P-loop containing nucleoside triphosphate hydrolases"/>
    <property type="match status" value="1"/>
</dbReference>
<accession>A0ABT6MB03</accession>
<sequence>MTERTTVGTIEDLHASATRMTGLDDFGVDDYTEALGVLLDSYARDEDLTPFGSKISRVFLRGALVARLLSEAAWKQHPEHAEVAIERPIFVTGLPRTGTTALHRLLTVDPAHQGLEMWLTEMPQPRPPRDTWESNPVFQAIEQQFSKHHVEHPEFMGVHYMSAGEVEECWQLLRQTFKSVSYECLANLPTYSKWLEGQDWTNAYERHRKNLQLIGLHDQDRRWVLKNPSHLFALDELMAVYPDALVIQTHRPPRTLVPSMCSLAEQATEGWSNKFRGEVIGRSQLDLWARGLEDFTAARAKYDPAQFIDVDYSDFVADPLGTVEKVYSHFSIPLSEQAHRAMEDMHAESRSGSRKPVHKYTLEEYGLTAEEVDERFGDYVGG</sequence>
<dbReference type="PANTHER" id="PTHR36451">
    <property type="entry name" value="PAPS-DEPENDENT SULFOTRANSFERASE STF3"/>
    <property type="match status" value="1"/>
</dbReference>
<keyword evidence="2" id="KW-1185">Reference proteome</keyword>
<organism evidence="1 2">
    <name type="scientific">Prescottella agglutinans</name>
    <dbReference type="NCBI Taxonomy" id="1644129"/>
    <lineage>
        <taxon>Bacteria</taxon>
        <taxon>Bacillati</taxon>
        <taxon>Actinomycetota</taxon>
        <taxon>Actinomycetes</taxon>
        <taxon>Mycobacteriales</taxon>
        <taxon>Nocardiaceae</taxon>
        <taxon>Prescottella</taxon>
    </lineage>
</organism>
<dbReference type="Proteomes" id="UP001160334">
    <property type="component" value="Unassembled WGS sequence"/>
</dbReference>
<dbReference type="EMBL" id="JARXVC010000006">
    <property type="protein sequence ID" value="MDH6281472.1"/>
    <property type="molecule type" value="Genomic_DNA"/>
</dbReference>
<evidence type="ECO:0000313" key="1">
    <source>
        <dbReference type="EMBL" id="MDH6281472.1"/>
    </source>
</evidence>
<comment type="caution">
    <text evidence="1">The sequence shown here is derived from an EMBL/GenBank/DDBJ whole genome shotgun (WGS) entry which is preliminary data.</text>
</comment>
<evidence type="ECO:0008006" key="3">
    <source>
        <dbReference type="Google" id="ProtNLM"/>
    </source>
</evidence>
<proteinExistence type="predicted"/>
<name>A0ABT6MB03_9NOCA</name>
<evidence type="ECO:0000313" key="2">
    <source>
        <dbReference type="Proteomes" id="UP001160334"/>
    </source>
</evidence>
<dbReference type="Pfam" id="PF13469">
    <property type="entry name" value="Sulfotransfer_3"/>
    <property type="match status" value="1"/>
</dbReference>
<dbReference type="InterPro" id="IPR052736">
    <property type="entry name" value="Stf3_sulfotransferase"/>
</dbReference>
<reference evidence="1 2" key="1">
    <citation type="submission" date="2023-04" db="EMBL/GenBank/DDBJ databases">
        <title>Forest soil microbial communities from Buena Vista Peninsula, Colon Province, Panama.</title>
        <authorList>
            <person name="Bouskill N."/>
        </authorList>
    </citation>
    <scope>NUCLEOTIDE SEQUENCE [LARGE SCALE GENOMIC DNA]</scope>
    <source>
        <strain evidence="1 2">CFH S0262</strain>
    </source>
</reference>
<dbReference type="RefSeq" id="WP_280760803.1">
    <property type="nucleotide sequence ID" value="NZ_JARXVC010000006.1"/>
</dbReference>
<protein>
    <recommendedName>
        <fullName evidence="3">Sulfotransferase</fullName>
    </recommendedName>
</protein>
<dbReference type="Gene3D" id="3.40.50.300">
    <property type="entry name" value="P-loop containing nucleotide triphosphate hydrolases"/>
    <property type="match status" value="1"/>
</dbReference>
<dbReference type="PANTHER" id="PTHR36451:SF1">
    <property type="entry name" value="OMEGA-HYDROXY-BETA-DIHYDROMENAQUINONE-9 SULFOTRANSFERASE STF3"/>
    <property type="match status" value="1"/>
</dbReference>